<evidence type="ECO:0000256" key="3">
    <source>
        <dbReference type="ARBA" id="ARBA00012438"/>
    </source>
</evidence>
<dbReference type="InterPro" id="IPR036097">
    <property type="entry name" value="HisK_dim/P_sf"/>
</dbReference>
<feature type="domain" description="Histidine kinase" evidence="8">
    <location>
        <begin position="287"/>
        <end position="500"/>
    </location>
</feature>
<comment type="subcellular location">
    <subcellularLocation>
        <location evidence="2">Membrane</location>
    </subcellularLocation>
</comment>
<evidence type="ECO:0000259" key="8">
    <source>
        <dbReference type="PROSITE" id="PS50109"/>
    </source>
</evidence>
<keyword evidence="4" id="KW-0597">Phosphoprotein</keyword>
<evidence type="ECO:0000256" key="6">
    <source>
        <dbReference type="ARBA" id="ARBA00022777"/>
    </source>
</evidence>
<dbReference type="InterPro" id="IPR005467">
    <property type="entry name" value="His_kinase_dom"/>
</dbReference>
<evidence type="ECO:0000256" key="4">
    <source>
        <dbReference type="ARBA" id="ARBA00022553"/>
    </source>
</evidence>
<dbReference type="InterPro" id="IPR052162">
    <property type="entry name" value="Sensor_kinase/Photoreceptor"/>
</dbReference>
<dbReference type="PANTHER" id="PTHR43304">
    <property type="entry name" value="PHYTOCHROME-LIKE PROTEIN CPH1"/>
    <property type="match status" value="1"/>
</dbReference>
<dbReference type="InterPro" id="IPR003594">
    <property type="entry name" value="HATPase_dom"/>
</dbReference>
<dbReference type="Gene3D" id="6.10.340.10">
    <property type="match status" value="1"/>
</dbReference>
<dbReference type="SUPFAM" id="SSF55874">
    <property type="entry name" value="ATPase domain of HSP90 chaperone/DNA topoisomerase II/histidine kinase"/>
    <property type="match status" value="1"/>
</dbReference>
<keyword evidence="5" id="KW-0808">Transferase</keyword>
<dbReference type="EC" id="2.7.13.3" evidence="3"/>
<dbReference type="InterPro" id="IPR004358">
    <property type="entry name" value="Sig_transdc_His_kin-like_C"/>
</dbReference>
<dbReference type="SMART" id="SM00387">
    <property type="entry name" value="HATPase_c"/>
    <property type="match status" value="1"/>
</dbReference>
<name>A0A1G9KE84_9FLAO</name>
<dbReference type="AlphaFoldDB" id="A0A1G9KE84"/>
<dbReference type="Proteomes" id="UP000199440">
    <property type="component" value="Unassembled WGS sequence"/>
</dbReference>
<evidence type="ECO:0000256" key="7">
    <source>
        <dbReference type="SAM" id="Phobius"/>
    </source>
</evidence>
<dbReference type="EMBL" id="FNGV01000001">
    <property type="protein sequence ID" value="SDL48118.1"/>
    <property type="molecule type" value="Genomic_DNA"/>
</dbReference>
<dbReference type="PROSITE" id="PS50885">
    <property type="entry name" value="HAMP"/>
    <property type="match status" value="1"/>
</dbReference>
<organism evidence="10 11">
    <name type="scientific">Kriegella aquimaris</name>
    <dbReference type="NCBI Taxonomy" id="192904"/>
    <lineage>
        <taxon>Bacteria</taxon>
        <taxon>Pseudomonadati</taxon>
        <taxon>Bacteroidota</taxon>
        <taxon>Flavobacteriia</taxon>
        <taxon>Flavobacteriales</taxon>
        <taxon>Flavobacteriaceae</taxon>
        <taxon>Kriegella</taxon>
    </lineage>
</organism>
<dbReference type="RefSeq" id="WP_089885837.1">
    <property type="nucleotide sequence ID" value="NZ_FNGV01000001.1"/>
</dbReference>
<dbReference type="STRING" id="192904.SAMN04488514_101960"/>
<keyword evidence="11" id="KW-1185">Reference proteome</keyword>
<dbReference type="PROSITE" id="PS50109">
    <property type="entry name" value="HIS_KIN"/>
    <property type="match status" value="1"/>
</dbReference>
<dbReference type="OrthoDB" id="9781208at2"/>
<dbReference type="Gene3D" id="1.10.287.130">
    <property type="match status" value="1"/>
</dbReference>
<keyword evidence="7" id="KW-1133">Transmembrane helix</keyword>
<proteinExistence type="predicted"/>
<gene>
    <name evidence="10" type="ORF">SAMN04488514_101960</name>
</gene>
<dbReference type="Gene3D" id="3.30.565.10">
    <property type="entry name" value="Histidine kinase-like ATPase, C-terminal domain"/>
    <property type="match status" value="1"/>
</dbReference>
<keyword evidence="7" id="KW-0472">Membrane</keyword>
<evidence type="ECO:0000256" key="1">
    <source>
        <dbReference type="ARBA" id="ARBA00000085"/>
    </source>
</evidence>
<dbReference type="InterPro" id="IPR003660">
    <property type="entry name" value="HAMP_dom"/>
</dbReference>
<dbReference type="Pfam" id="PF00512">
    <property type="entry name" value="HisKA"/>
    <property type="match status" value="1"/>
</dbReference>
<dbReference type="SUPFAM" id="SSF158472">
    <property type="entry name" value="HAMP domain-like"/>
    <property type="match status" value="1"/>
</dbReference>
<dbReference type="Pfam" id="PF02518">
    <property type="entry name" value="HATPase_c"/>
    <property type="match status" value="1"/>
</dbReference>
<protein>
    <recommendedName>
        <fullName evidence="3">histidine kinase</fullName>
        <ecNumber evidence="3">2.7.13.3</ecNumber>
    </recommendedName>
</protein>
<comment type="catalytic activity">
    <reaction evidence="1">
        <text>ATP + protein L-histidine = ADP + protein N-phospho-L-histidine.</text>
        <dbReference type="EC" id="2.7.13.3"/>
    </reaction>
</comment>
<feature type="transmembrane region" description="Helical" evidence="7">
    <location>
        <begin position="199"/>
        <end position="223"/>
    </location>
</feature>
<reference evidence="10 11" key="1">
    <citation type="submission" date="2016-10" db="EMBL/GenBank/DDBJ databases">
        <authorList>
            <person name="de Groot N.N."/>
        </authorList>
    </citation>
    <scope>NUCLEOTIDE SEQUENCE [LARGE SCALE GENOMIC DNA]</scope>
    <source>
        <strain evidence="10 11">DSM 19886</strain>
    </source>
</reference>
<evidence type="ECO:0000256" key="2">
    <source>
        <dbReference type="ARBA" id="ARBA00004370"/>
    </source>
</evidence>
<dbReference type="PRINTS" id="PR00344">
    <property type="entry name" value="BCTRLSENSOR"/>
</dbReference>
<sequence>MVIGSIRNRLLLGFGTLIFVLLINIVLTQIASRESTATYEELRTEIVPTITMLDEYREVNKELFLLSLNKVFGRQSDEQYTNRMKAITEVVLPHFKTKVFLLTQSLPPNDKKIKISENIIKLSNRSITIVKEINNLLLTRVDYDNTQRIGQVTQKANLDLSDLTQQIDNNLSLLQKEYNTRYDAHQTALSKELHNLSGIIFLIGIIGILLGLGIASGIINSIVRPINALQTSALQLSNGNFDVMVKTKGKDELSLLGHSFNNMAESLQKNFEEIKRKNKELEQFVYIASHDLQEPLRTLSSFTSLLEKEYPIEKDENSSTYVRFINEATKRMSRLVKGLLDYSRIGSTKELSEVDCNTLIMGVEDDLALTIGDTETILTIGNLPTIKGYTTELRLLFQNLISNAIKFRAKNRSPHISISAEIIPGFWKFSVKDNGIGIENQFHERIFAIFQRLHNQSEYKGTGIGLAHCRKVVEMHGGKIWVESIPTVGSTFYFTISNKQ</sequence>
<dbReference type="CDD" id="cd06225">
    <property type="entry name" value="HAMP"/>
    <property type="match status" value="1"/>
</dbReference>
<dbReference type="GO" id="GO:0000155">
    <property type="term" value="F:phosphorelay sensor kinase activity"/>
    <property type="evidence" value="ECO:0007669"/>
    <property type="project" value="InterPro"/>
</dbReference>
<accession>A0A1G9KE84</accession>
<evidence type="ECO:0000313" key="10">
    <source>
        <dbReference type="EMBL" id="SDL48118.1"/>
    </source>
</evidence>
<dbReference type="InterPro" id="IPR003661">
    <property type="entry name" value="HisK_dim/P_dom"/>
</dbReference>
<keyword evidence="7" id="KW-0812">Transmembrane</keyword>
<evidence type="ECO:0000313" key="11">
    <source>
        <dbReference type="Proteomes" id="UP000199440"/>
    </source>
</evidence>
<feature type="domain" description="HAMP" evidence="9">
    <location>
        <begin position="220"/>
        <end position="272"/>
    </location>
</feature>
<evidence type="ECO:0000256" key="5">
    <source>
        <dbReference type="ARBA" id="ARBA00022679"/>
    </source>
</evidence>
<dbReference type="PANTHER" id="PTHR43304:SF1">
    <property type="entry name" value="PAC DOMAIN-CONTAINING PROTEIN"/>
    <property type="match status" value="1"/>
</dbReference>
<keyword evidence="6 10" id="KW-0418">Kinase</keyword>
<evidence type="ECO:0000259" key="9">
    <source>
        <dbReference type="PROSITE" id="PS50885"/>
    </source>
</evidence>
<dbReference type="Pfam" id="PF00672">
    <property type="entry name" value="HAMP"/>
    <property type="match status" value="1"/>
</dbReference>
<dbReference type="SMART" id="SM00388">
    <property type="entry name" value="HisKA"/>
    <property type="match status" value="1"/>
</dbReference>
<dbReference type="SMART" id="SM00304">
    <property type="entry name" value="HAMP"/>
    <property type="match status" value="1"/>
</dbReference>
<dbReference type="CDD" id="cd00082">
    <property type="entry name" value="HisKA"/>
    <property type="match status" value="1"/>
</dbReference>
<dbReference type="SUPFAM" id="SSF47384">
    <property type="entry name" value="Homodimeric domain of signal transducing histidine kinase"/>
    <property type="match status" value="1"/>
</dbReference>
<dbReference type="InterPro" id="IPR036890">
    <property type="entry name" value="HATPase_C_sf"/>
</dbReference>
<dbReference type="GO" id="GO:0016020">
    <property type="term" value="C:membrane"/>
    <property type="evidence" value="ECO:0007669"/>
    <property type="project" value="UniProtKB-SubCell"/>
</dbReference>